<evidence type="ECO:0000313" key="2">
    <source>
        <dbReference type="EMBL" id="GHD18423.1"/>
    </source>
</evidence>
<organism evidence="2 3">
    <name type="scientific">Streptomyces finlayi</name>
    <dbReference type="NCBI Taxonomy" id="67296"/>
    <lineage>
        <taxon>Bacteria</taxon>
        <taxon>Bacillati</taxon>
        <taxon>Actinomycetota</taxon>
        <taxon>Actinomycetes</taxon>
        <taxon>Kitasatosporales</taxon>
        <taxon>Streptomycetaceae</taxon>
        <taxon>Streptomyces</taxon>
    </lineage>
</organism>
<accession>A0A918X9X5</accession>
<gene>
    <name evidence="2" type="ORF">GCM10010334_81260</name>
</gene>
<dbReference type="EMBL" id="BMVC01000030">
    <property type="protein sequence ID" value="GHD18423.1"/>
    <property type="molecule type" value="Genomic_DNA"/>
</dbReference>
<sequence length="86" mass="9104">MKSLRRVSRYDVLQVLGLILLALGVQGAIRQLADYSDLGLLRWLPGGYEAALTGHVVAAVAGLALAAWATKRSKATTSAEAAGRQR</sequence>
<keyword evidence="1" id="KW-1133">Transmembrane helix</keyword>
<reference evidence="2" key="2">
    <citation type="submission" date="2020-09" db="EMBL/GenBank/DDBJ databases">
        <authorList>
            <person name="Sun Q."/>
            <person name="Ohkuma M."/>
        </authorList>
    </citation>
    <scope>NUCLEOTIDE SEQUENCE</scope>
    <source>
        <strain evidence="2">JCM 4637</strain>
    </source>
</reference>
<evidence type="ECO:0000313" key="3">
    <source>
        <dbReference type="Proteomes" id="UP000638353"/>
    </source>
</evidence>
<reference evidence="2" key="1">
    <citation type="journal article" date="2014" name="Int. J. Syst. Evol. Microbiol.">
        <title>Complete genome sequence of Corynebacterium casei LMG S-19264T (=DSM 44701T), isolated from a smear-ripened cheese.</title>
        <authorList>
            <consortium name="US DOE Joint Genome Institute (JGI-PGF)"/>
            <person name="Walter F."/>
            <person name="Albersmeier A."/>
            <person name="Kalinowski J."/>
            <person name="Ruckert C."/>
        </authorList>
    </citation>
    <scope>NUCLEOTIDE SEQUENCE</scope>
    <source>
        <strain evidence="2">JCM 4637</strain>
    </source>
</reference>
<proteinExistence type="predicted"/>
<dbReference type="AlphaFoldDB" id="A0A918X9X5"/>
<dbReference type="Proteomes" id="UP000638353">
    <property type="component" value="Unassembled WGS sequence"/>
</dbReference>
<dbReference type="RefSeq" id="WP_189828370.1">
    <property type="nucleotide sequence ID" value="NZ_BMVC01000030.1"/>
</dbReference>
<name>A0A918X9X5_9ACTN</name>
<protein>
    <submittedName>
        <fullName evidence="2">Uncharacterized protein</fullName>
    </submittedName>
</protein>
<keyword evidence="1" id="KW-0472">Membrane</keyword>
<feature type="transmembrane region" description="Helical" evidence="1">
    <location>
        <begin position="51"/>
        <end position="69"/>
    </location>
</feature>
<comment type="caution">
    <text evidence="2">The sequence shown here is derived from an EMBL/GenBank/DDBJ whole genome shotgun (WGS) entry which is preliminary data.</text>
</comment>
<keyword evidence="1" id="KW-0812">Transmembrane</keyword>
<evidence type="ECO:0000256" key="1">
    <source>
        <dbReference type="SAM" id="Phobius"/>
    </source>
</evidence>